<feature type="transmembrane region" description="Helical" evidence="5">
    <location>
        <begin position="220"/>
        <end position="239"/>
    </location>
</feature>
<dbReference type="InParanoid" id="E3NBL2"/>
<evidence type="ECO:0000256" key="5">
    <source>
        <dbReference type="SAM" id="Phobius"/>
    </source>
</evidence>
<keyword evidence="5" id="KW-0472">Membrane</keyword>
<dbReference type="SUPFAM" id="SSF57850">
    <property type="entry name" value="RING/U-box"/>
    <property type="match status" value="1"/>
</dbReference>
<keyword evidence="8" id="KW-1185">Reference proteome</keyword>
<evidence type="ECO:0000256" key="2">
    <source>
        <dbReference type="ARBA" id="ARBA00022771"/>
    </source>
</evidence>
<evidence type="ECO:0000256" key="3">
    <source>
        <dbReference type="ARBA" id="ARBA00022833"/>
    </source>
</evidence>
<dbReference type="InterPro" id="IPR001841">
    <property type="entry name" value="Znf_RING"/>
</dbReference>
<dbReference type="OrthoDB" id="342730at2759"/>
<dbReference type="GO" id="GO:0008270">
    <property type="term" value="F:zinc ion binding"/>
    <property type="evidence" value="ECO:0007669"/>
    <property type="project" value="UniProtKB-KW"/>
</dbReference>
<proteinExistence type="predicted"/>
<feature type="domain" description="RING-type" evidence="6">
    <location>
        <begin position="411"/>
        <end position="467"/>
    </location>
</feature>
<evidence type="ECO:0000256" key="1">
    <source>
        <dbReference type="ARBA" id="ARBA00022723"/>
    </source>
</evidence>
<organism evidence="8">
    <name type="scientific">Caenorhabditis remanei</name>
    <name type="common">Caenorhabditis vulgaris</name>
    <dbReference type="NCBI Taxonomy" id="31234"/>
    <lineage>
        <taxon>Eukaryota</taxon>
        <taxon>Metazoa</taxon>
        <taxon>Ecdysozoa</taxon>
        <taxon>Nematoda</taxon>
        <taxon>Chromadorea</taxon>
        <taxon>Rhabditida</taxon>
        <taxon>Rhabditina</taxon>
        <taxon>Rhabditomorpha</taxon>
        <taxon>Rhabditoidea</taxon>
        <taxon>Rhabditidae</taxon>
        <taxon>Peloderinae</taxon>
        <taxon>Caenorhabditis</taxon>
    </lineage>
</organism>
<dbReference type="InterPro" id="IPR017907">
    <property type="entry name" value="Znf_RING_CS"/>
</dbReference>
<feature type="transmembrane region" description="Helical" evidence="5">
    <location>
        <begin position="287"/>
        <end position="306"/>
    </location>
</feature>
<dbReference type="RefSeq" id="XP_003094204.2">
    <property type="nucleotide sequence ID" value="XM_003094156.2"/>
</dbReference>
<feature type="transmembrane region" description="Helical" evidence="5">
    <location>
        <begin position="351"/>
        <end position="368"/>
    </location>
</feature>
<keyword evidence="2 4" id="KW-0863">Zinc-finger</keyword>
<evidence type="ECO:0000313" key="8">
    <source>
        <dbReference type="Proteomes" id="UP000008281"/>
    </source>
</evidence>
<dbReference type="PROSITE" id="PS00518">
    <property type="entry name" value="ZF_RING_1"/>
    <property type="match status" value="1"/>
</dbReference>
<evidence type="ECO:0000313" key="7">
    <source>
        <dbReference type="EMBL" id="EFO92004.1"/>
    </source>
</evidence>
<name>E3NBL2_CAERE</name>
<feature type="transmembrane region" description="Helical" evidence="5">
    <location>
        <begin position="136"/>
        <end position="163"/>
    </location>
</feature>
<keyword evidence="5" id="KW-0812">Transmembrane</keyword>
<dbReference type="GeneID" id="9812515"/>
<evidence type="ECO:0000256" key="4">
    <source>
        <dbReference type="PROSITE-ProRule" id="PRU00175"/>
    </source>
</evidence>
<reference evidence="7" key="1">
    <citation type="submission" date="2007-07" db="EMBL/GenBank/DDBJ databases">
        <title>PCAP assembly of the Caenorhabditis remanei genome.</title>
        <authorList>
            <consortium name="The Caenorhabditis remanei Sequencing Consortium"/>
            <person name="Wilson R.K."/>
        </authorList>
    </citation>
    <scope>NUCLEOTIDE SEQUENCE [LARGE SCALE GENOMIC DNA]</scope>
    <source>
        <strain evidence="7">PB4641</strain>
    </source>
</reference>
<dbReference type="InterPro" id="IPR013083">
    <property type="entry name" value="Znf_RING/FYVE/PHD"/>
</dbReference>
<evidence type="ECO:0000259" key="6">
    <source>
        <dbReference type="PROSITE" id="PS50089"/>
    </source>
</evidence>
<feature type="transmembrane region" description="Helical" evidence="5">
    <location>
        <begin position="251"/>
        <end position="275"/>
    </location>
</feature>
<dbReference type="CTD" id="9812515"/>
<feature type="transmembrane region" description="Helical" evidence="5">
    <location>
        <begin position="67"/>
        <end position="85"/>
    </location>
</feature>
<sequence>MITRKIVPLIFFGLAILHNLLITKSGTWNIILACTLMVTLVGSCLELISFVHRILEVNDVKRCRNELLIGYAAVILWAMRSRYVLYYSGYDKKTVSSLQLIALIYAGSIYSFLWFIPHGTPHRNTPHSSESTKTQILLVIAHIYLVSAAIDVGNWLQVFALMLSFASSQHLYKILVSQSPEHIPDNTRYRLDKRDPVRNREKAKAEMPDNRKEEAHSLMIPIKYVCPLLVWSFLAYLVINELQPAYYTDALVLLISILLFTIVSPVLASLGVIIVLSDFSKATRIKFELLIGNGAAVMCPIVSTYLMRSLKLDEKEMYLIQFFLLGSAFVFFYLPYLRSSLYQLPAPFQKIHKVFLVTHGAMIFLLIKNYTAETAVICLMQAVMWLLSFVGIHEFLSIYWSDLEVPSGYECTICLVEYSITRIPRMLRGCGHTICEECAGQLLERGTSKPFNTYYIASRSIRCPFCRENTVLQGTVEHMPKNYALMEIIGI</sequence>
<dbReference type="SMART" id="SM00184">
    <property type="entry name" value="RING"/>
    <property type="match status" value="1"/>
</dbReference>
<dbReference type="eggNOG" id="KOG4185">
    <property type="taxonomic scope" value="Eukaryota"/>
</dbReference>
<dbReference type="HOGENOM" id="CLU_555808_0_0_1"/>
<dbReference type="Gene3D" id="3.30.40.10">
    <property type="entry name" value="Zinc/RING finger domain, C3HC4 (zinc finger)"/>
    <property type="match status" value="1"/>
</dbReference>
<feature type="transmembrane region" description="Helical" evidence="5">
    <location>
        <begin position="30"/>
        <end position="55"/>
    </location>
</feature>
<dbReference type="Proteomes" id="UP000008281">
    <property type="component" value="Unassembled WGS sequence"/>
</dbReference>
<dbReference type="PANTHER" id="PTHR47156:SF7">
    <property type="entry name" value="RING-TYPE DOMAIN-CONTAINING PROTEIN"/>
    <property type="match status" value="1"/>
</dbReference>
<keyword evidence="1" id="KW-0479">Metal-binding</keyword>
<dbReference type="AlphaFoldDB" id="E3NBL2"/>
<keyword evidence="3" id="KW-0862">Zinc</keyword>
<feature type="transmembrane region" description="Helical" evidence="5">
    <location>
        <begin position="97"/>
        <end position="116"/>
    </location>
</feature>
<accession>E3NBL2</accession>
<keyword evidence="5" id="KW-1133">Transmembrane helix</keyword>
<protein>
    <recommendedName>
        <fullName evidence="6">RING-type domain-containing protein</fullName>
    </recommendedName>
</protein>
<dbReference type="KEGG" id="crq:GCK72_011318"/>
<dbReference type="STRING" id="31234.E3NBL2"/>
<dbReference type="EMBL" id="DS268586">
    <property type="protein sequence ID" value="EFO92004.1"/>
    <property type="molecule type" value="Genomic_DNA"/>
</dbReference>
<dbReference type="InterPro" id="IPR052667">
    <property type="entry name" value="E3_ubiquitin-ligase_RING"/>
</dbReference>
<feature type="transmembrane region" description="Helical" evidence="5">
    <location>
        <begin position="6"/>
        <end position="23"/>
    </location>
</feature>
<gene>
    <name evidence="7" type="ORF">CRE_10627</name>
</gene>
<dbReference type="PANTHER" id="PTHR47156">
    <property type="entry name" value="PROTEIN CBG20824"/>
    <property type="match status" value="1"/>
</dbReference>
<feature type="transmembrane region" description="Helical" evidence="5">
    <location>
        <begin position="318"/>
        <end position="339"/>
    </location>
</feature>
<dbReference type="PROSITE" id="PS50089">
    <property type="entry name" value="ZF_RING_2"/>
    <property type="match status" value="1"/>
</dbReference>
<dbReference type="Pfam" id="PF14634">
    <property type="entry name" value="zf-RING_5"/>
    <property type="match status" value="1"/>
</dbReference>